<dbReference type="InterPro" id="IPR008271">
    <property type="entry name" value="Ser/Thr_kinase_AS"/>
</dbReference>
<evidence type="ECO:0000313" key="3">
    <source>
        <dbReference type="Proteomes" id="UP001148614"/>
    </source>
</evidence>
<reference evidence="2" key="1">
    <citation type="submission" date="2022-07" db="EMBL/GenBank/DDBJ databases">
        <title>Genome Sequence of Xylaria arbuscula.</title>
        <authorList>
            <person name="Buettner E."/>
        </authorList>
    </citation>
    <scope>NUCLEOTIDE SEQUENCE</scope>
    <source>
        <strain evidence="2">VT107</strain>
    </source>
</reference>
<dbReference type="SUPFAM" id="SSF56112">
    <property type="entry name" value="Protein kinase-like (PK-like)"/>
    <property type="match status" value="1"/>
</dbReference>
<evidence type="ECO:0000259" key="1">
    <source>
        <dbReference type="PROSITE" id="PS50011"/>
    </source>
</evidence>
<organism evidence="2 3">
    <name type="scientific">Xylaria arbuscula</name>
    <dbReference type="NCBI Taxonomy" id="114810"/>
    <lineage>
        <taxon>Eukaryota</taxon>
        <taxon>Fungi</taxon>
        <taxon>Dikarya</taxon>
        <taxon>Ascomycota</taxon>
        <taxon>Pezizomycotina</taxon>
        <taxon>Sordariomycetes</taxon>
        <taxon>Xylariomycetidae</taxon>
        <taxon>Xylariales</taxon>
        <taxon>Xylariaceae</taxon>
        <taxon>Xylaria</taxon>
    </lineage>
</organism>
<dbReference type="GO" id="GO:0005524">
    <property type="term" value="F:ATP binding"/>
    <property type="evidence" value="ECO:0007669"/>
    <property type="project" value="InterPro"/>
</dbReference>
<name>A0A9W8TJK5_9PEZI</name>
<dbReference type="InterPro" id="IPR000719">
    <property type="entry name" value="Prot_kinase_dom"/>
</dbReference>
<dbReference type="Gene3D" id="3.90.1200.10">
    <property type="match status" value="1"/>
</dbReference>
<keyword evidence="3" id="KW-1185">Reference proteome</keyword>
<dbReference type="GO" id="GO:0004672">
    <property type="term" value="F:protein kinase activity"/>
    <property type="evidence" value="ECO:0007669"/>
    <property type="project" value="InterPro"/>
</dbReference>
<proteinExistence type="predicted"/>
<dbReference type="Pfam" id="PF01636">
    <property type="entry name" value="APH"/>
    <property type="match status" value="1"/>
</dbReference>
<dbReference type="PROSITE" id="PS00108">
    <property type="entry name" value="PROTEIN_KINASE_ST"/>
    <property type="match status" value="1"/>
</dbReference>
<dbReference type="PANTHER" id="PTHR21310:SF15">
    <property type="entry name" value="AMINOGLYCOSIDE PHOSPHOTRANSFERASE DOMAIN-CONTAINING PROTEIN"/>
    <property type="match status" value="1"/>
</dbReference>
<feature type="domain" description="Protein kinase" evidence="1">
    <location>
        <begin position="15"/>
        <end position="338"/>
    </location>
</feature>
<dbReference type="VEuPathDB" id="FungiDB:F4678DRAFT_455113"/>
<accession>A0A9W8TJK5</accession>
<dbReference type="AlphaFoldDB" id="A0A9W8TJK5"/>
<dbReference type="Proteomes" id="UP001148614">
    <property type="component" value="Unassembled WGS sequence"/>
</dbReference>
<dbReference type="PROSITE" id="PS50011">
    <property type="entry name" value="PROTEIN_KINASE_DOM"/>
    <property type="match status" value="1"/>
</dbReference>
<dbReference type="InterPro" id="IPR011009">
    <property type="entry name" value="Kinase-like_dom_sf"/>
</dbReference>
<gene>
    <name evidence="2" type="ORF">NPX13_g7337</name>
</gene>
<dbReference type="PANTHER" id="PTHR21310">
    <property type="entry name" value="AMINOGLYCOSIDE PHOSPHOTRANSFERASE-RELATED-RELATED"/>
    <property type="match status" value="1"/>
</dbReference>
<dbReference type="InterPro" id="IPR051678">
    <property type="entry name" value="AGP_Transferase"/>
</dbReference>
<dbReference type="EMBL" id="JANPWZ010001429">
    <property type="protein sequence ID" value="KAJ3565875.1"/>
    <property type="molecule type" value="Genomic_DNA"/>
</dbReference>
<dbReference type="InterPro" id="IPR002575">
    <property type="entry name" value="Aminoglycoside_PTrfase"/>
</dbReference>
<sequence length="338" mass="38535">MASSDDLGFEPRNIFAAIFQLGLGGESPVLEDEFRGGQCRIFKLSFRDKESLAVRVPLYMSVCSQFDKIPVVKAEVEILQMLEAKGFRWAPKCCGYSLSFDNPLKHPFIVLTWVEGSRLAWNTSFPKQPYRDNLLRQIASIQLSLIECTLETRSTTAKAFFERLLENRHTRVREGKLPEISDQDCVEQQGFLDCVLGQEQDSTIFAIDHGDLKPDNIIIDNNFNIQSVIDWGFAAFVPIARAAGVPRFLWPSLPLCRSDAIIQKDRSSYMSLASQRSQAAFYMQRWQMTADVDFHTLYLESLFSKGMHASLARIGWKTPFHKVVEHSRECSSRDDTEN</sequence>
<comment type="caution">
    <text evidence="2">The sequence shown here is derived from an EMBL/GenBank/DDBJ whole genome shotgun (WGS) entry which is preliminary data.</text>
</comment>
<protein>
    <recommendedName>
        <fullName evidence="1">Protein kinase domain-containing protein</fullName>
    </recommendedName>
</protein>
<evidence type="ECO:0000313" key="2">
    <source>
        <dbReference type="EMBL" id="KAJ3565875.1"/>
    </source>
</evidence>